<dbReference type="GO" id="GO:0016020">
    <property type="term" value="C:membrane"/>
    <property type="evidence" value="ECO:0007669"/>
    <property type="project" value="UniProtKB-SubCell"/>
</dbReference>
<sequence length="207" mass="23520">MVFMRRESIKEFLALYPITALIVLLNTMVFLASLIIGFFADNNTAIYWGGISREGIEQGEYYRLITYAFLHDGIIHFASNMIFAILLAPYIEKILGRFIFILFFIAAILATPLYDIFYTNELSVGESGFGFALFGFYLFLVLFQKEFLDKDSRVTVIIFMSIGWIASFIITNINISGHVCGFAAGFLAALFTKNLRKSIQIKNTLQM</sequence>
<dbReference type="Pfam" id="PF01694">
    <property type="entry name" value="Rhomboid"/>
    <property type="match status" value="1"/>
</dbReference>
<feature type="transmembrane region" description="Helical" evidence="7">
    <location>
        <begin position="124"/>
        <end position="142"/>
    </location>
</feature>
<feature type="transmembrane region" description="Helical" evidence="7">
    <location>
        <begin position="154"/>
        <end position="170"/>
    </location>
</feature>
<evidence type="ECO:0000313" key="10">
    <source>
        <dbReference type="Proteomes" id="UP000255326"/>
    </source>
</evidence>
<gene>
    <name evidence="9" type="ORF">DFR59_10257</name>
</gene>
<dbReference type="Proteomes" id="UP000255326">
    <property type="component" value="Unassembled WGS sequence"/>
</dbReference>
<feature type="transmembrane region" description="Helical" evidence="7">
    <location>
        <begin position="12"/>
        <end position="40"/>
    </location>
</feature>
<evidence type="ECO:0000256" key="1">
    <source>
        <dbReference type="ARBA" id="ARBA00004141"/>
    </source>
</evidence>
<keyword evidence="9" id="KW-0645">Protease</keyword>
<feature type="transmembrane region" description="Helical" evidence="7">
    <location>
        <begin position="73"/>
        <end position="91"/>
    </location>
</feature>
<dbReference type="PANTHER" id="PTHR43731:SF14">
    <property type="entry name" value="PRESENILIN-ASSOCIATED RHOMBOID-LIKE PROTEIN, MITOCHONDRIAL"/>
    <property type="match status" value="1"/>
</dbReference>
<dbReference type="InterPro" id="IPR035952">
    <property type="entry name" value="Rhomboid-like_sf"/>
</dbReference>
<organism evidence="9 10">
    <name type="scientific">Falsibacillus pallidus</name>
    <dbReference type="NCBI Taxonomy" id="493781"/>
    <lineage>
        <taxon>Bacteria</taxon>
        <taxon>Bacillati</taxon>
        <taxon>Bacillota</taxon>
        <taxon>Bacilli</taxon>
        <taxon>Bacillales</taxon>
        <taxon>Bacillaceae</taxon>
        <taxon>Falsibacillus</taxon>
    </lineage>
</organism>
<keyword evidence="3 7" id="KW-0812">Transmembrane</keyword>
<dbReference type="GO" id="GO:0006508">
    <property type="term" value="P:proteolysis"/>
    <property type="evidence" value="ECO:0007669"/>
    <property type="project" value="UniProtKB-KW"/>
</dbReference>
<reference evidence="9 10" key="1">
    <citation type="submission" date="2018-07" db="EMBL/GenBank/DDBJ databases">
        <title>Genomic Encyclopedia of Type Strains, Phase IV (KMG-IV): sequencing the most valuable type-strain genomes for metagenomic binning, comparative biology and taxonomic classification.</title>
        <authorList>
            <person name="Goeker M."/>
        </authorList>
    </citation>
    <scope>NUCLEOTIDE SEQUENCE [LARGE SCALE GENOMIC DNA]</scope>
    <source>
        <strain evidence="9 10">DSM 25281</strain>
    </source>
</reference>
<dbReference type="OrthoDB" id="9813074at2"/>
<evidence type="ECO:0000256" key="3">
    <source>
        <dbReference type="ARBA" id="ARBA00022692"/>
    </source>
</evidence>
<name>A0A370GNV8_9BACI</name>
<evidence type="ECO:0000259" key="8">
    <source>
        <dbReference type="Pfam" id="PF01694"/>
    </source>
</evidence>
<evidence type="ECO:0000256" key="2">
    <source>
        <dbReference type="ARBA" id="ARBA00009045"/>
    </source>
</evidence>
<accession>A0A370GNV8</accession>
<protein>
    <submittedName>
        <fullName evidence="9">Membrane associated rhomboid family serine protease</fullName>
    </submittedName>
</protein>
<evidence type="ECO:0000256" key="5">
    <source>
        <dbReference type="ARBA" id="ARBA00022989"/>
    </source>
</evidence>
<feature type="transmembrane region" description="Helical" evidence="7">
    <location>
        <begin position="176"/>
        <end position="192"/>
    </location>
</feature>
<dbReference type="RefSeq" id="WP_114744298.1">
    <property type="nucleotide sequence ID" value="NZ_QQAY01000002.1"/>
</dbReference>
<evidence type="ECO:0000256" key="7">
    <source>
        <dbReference type="SAM" id="Phobius"/>
    </source>
</evidence>
<keyword evidence="6 7" id="KW-0472">Membrane</keyword>
<feature type="transmembrane region" description="Helical" evidence="7">
    <location>
        <begin position="98"/>
        <end position="118"/>
    </location>
</feature>
<keyword evidence="10" id="KW-1185">Reference proteome</keyword>
<dbReference type="InterPro" id="IPR050925">
    <property type="entry name" value="Rhomboid_protease_S54"/>
</dbReference>
<comment type="subcellular location">
    <subcellularLocation>
        <location evidence="1">Membrane</location>
        <topology evidence="1">Multi-pass membrane protein</topology>
    </subcellularLocation>
</comment>
<dbReference type="PANTHER" id="PTHR43731">
    <property type="entry name" value="RHOMBOID PROTEASE"/>
    <property type="match status" value="1"/>
</dbReference>
<dbReference type="InterPro" id="IPR022764">
    <property type="entry name" value="Peptidase_S54_rhomboid_dom"/>
</dbReference>
<dbReference type="Gene3D" id="1.20.1540.10">
    <property type="entry name" value="Rhomboid-like"/>
    <property type="match status" value="1"/>
</dbReference>
<dbReference type="AlphaFoldDB" id="A0A370GNV8"/>
<proteinExistence type="inferred from homology"/>
<dbReference type="SUPFAM" id="SSF144091">
    <property type="entry name" value="Rhomboid-like"/>
    <property type="match status" value="1"/>
</dbReference>
<evidence type="ECO:0000313" key="9">
    <source>
        <dbReference type="EMBL" id="RDI45432.1"/>
    </source>
</evidence>
<dbReference type="EMBL" id="QQAY01000002">
    <property type="protein sequence ID" value="RDI45432.1"/>
    <property type="molecule type" value="Genomic_DNA"/>
</dbReference>
<evidence type="ECO:0000256" key="6">
    <source>
        <dbReference type="ARBA" id="ARBA00023136"/>
    </source>
</evidence>
<keyword evidence="4" id="KW-0378">Hydrolase</keyword>
<dbReference type="GO" id="GO:0004252">
    <property type="term" value="F:serine-type endopeptidase activity"/>
    <property type="evidence" value="ECO:0007669"/>
    <property type="project" value="InterPro"/>
</dbReference>
<comment type="caution">
    <text evidence="9">The sequence shown here is derived from an EMBL/GenBank/DDBJ whole genome shotgun (WGS) entry which is preliminary data.</text>
</comment>
<keyword evidence="5 7" id="KW-1133">Transmembrane helix</keyword>
<comment type="similarity">
    <text evidence="2">Belongs to the peptidase S54 family.</text>
</comment>
<evidence type="ECO:0000256" key="4">
    <source>
        <dbReference type="ARBA" id="ARBA00022801"/>
    </source>
</evidence>
<feature type="domain" description="Peptidase S54 rhomboid" evidence="8">
    <location>
        <begin position="59"/>
        <end position="191"/>
    </location>
</feature>